<dbReference type="Pfam" id="PF06865">
    <property type="entry name" value="Ppnp"/>
    <property type="match status" value="1"/>
</dbReference>
<keyword evidence="1 3" id="KW-0328">Glycosyltransferase</keyword>
<dbReference type="CDD" id="cd20296">
    <property type="entry name" value="cupin_PpnP-like"/>
    <property type="match status" value="1"/>
</dbReference>
<gene>
    <name evidence="3" type="primary">ppnP</name>
    <name evidence="4" type="ORF">EAV92_14420</name>
</gene>
<dbReference type="SUPFAM" id="SSF51182">
    <property type="entry name" value="RmlC-like cupins"/>
    <property type="match status" value="1"/>
</dbReference>
<keyword evidence="5" id="KW-1185">Reference proteome</keyword>
<comment type="catalytic activity">
    <reaction evidence="3">
        <text>uridine + phosphate = alpha-D-ribose 1-phosphate + uracil</text>
        <dbReference type="Rhea" id="RHEA:24388"/>
        <dbReference type="ChEBI" id="CHEBI:16704"/>
        <dbReference type="ChEBI" id="CHEBI:17568"/>
        <dbReference type="ChEBI" id="CHEBI:43474"/>
        <dbReference type="ChEBI" id="CHEBI:57720"/>
        <dbReference type="EC" id="2.4.2.2"/>
    </reaction>
</comment>
<comment type="similarity">
    <text evidence="3">Belongs to the nucleoside phosphorylase PpnP family.</text>
</comment>
<sequence>MSQAQFDNVSVVAKANVYFDGKVTSRTVLFQDGTRKTLGIMMPGEYEFGTAQKEVMEILAGELTVLLPGSDQWISISGTGEFTVPANASFKLKVAEVTDYVCSYLDA</sequence>
<dbReference type="RefSeq" id="WP_123041753.1">
    <property type="nucleotide sequence ID" value="NZ_CP033433.1"/>
</dbReference>
<comment type="catalytic activity">
    <reaction evidence="3">
        <text>a purine D-ribonucleoside + phosphate = a purine nucleobase + alpha-D-ribose 1-phosphate</text>
        <dbReference type="Rhea" id="RHEA:19805"/>
        <dbReference type="ChEBI" id="CHEBI:26386"/>
        <dbReference type="ChEBI" id="CHEBI:43474"/>
        <dbReference type="ChEBI" id="CHEBI:57720"/>
        <dbReference type="ChEBI" id="CHEBI:142355"/>
        <dbReference type="EC" id="2.4.2.1"/>
    </reaction>
</comment>
<evidence type="ECO:0000256" key="2">
    <source>
        <dbReference type="ARBA" id="ARBA00022679"/>
    </source>
</evidence>
<dbReference type="GO" id="GO:0005829">
    <property type="term" value="C:cytosol"/>
    <property type="evidence" value="ECO:0007669"/>
    <property type="project" value="TreeGrafter"/>
</dbReference>
<dbReference type="EC" id="2.4.2.2" evidence="3"/>
<comment type="catalytic activity">
    <reaction evidence="3">
        <text>thymidine + phosphate = 2-deoxy-alpha-D-ribose 1-phosphate + thymine</text>
        <dbReference type="Rhea" id="RHEA:16037"/>
        <dbReference type="ChEBI" id="CHEBI:17748"/>
        <dbReference type="ChEBI" id="CHEBI:17821"/>
        <dbReference type="ChEBI" id="CHEBI:43474"/>
        <dbReference type="ChEBI" id="CHEBI:57259"/>
        <dbReference type="EC" id="2.4.2.2"/>
    </reaction>
</comment>
<proteinExistence type="inferred from homology"/>
<dbReference type="InterPro" id="IPR009664">
    <property type="entry name" value="Ppnp"/>
</dbReference>
<dbReference type="Proteomes" id="UP000269097">
    <property type="component" value="Chromosome"/>
</dbReference>
<name>A0A3G3K1M8_9BACL</name>
<dbReference type="KEGG" id="coh:EAV92_14420"/>
<dbReference type="HAMAP" id="MF_01537">
    <property type="entry name" value="Nucleos_phosphorylase_PpnP"/>
    <property type="match status" value="1"/>
</dbReference>
<dbReference type="GO" id="GO:0004731">
    <property type="term" value="F:purine-nucleoside phosphorylase activity"/>
    <property type="evidence" value="ECO:0007669"/>
    <property type="project" value="UniProtKB-UniRule"/>
</dbReference>
<comment type="catalytic activity">
    <reaction evidence="3">
        <text>guanosine + phosphate = alpha-D-ribose 1-phosphate + guanine</text>
        <dbReference type="Rhea" id="RHEA:13233"/>
        <dbReference type="ChEBI" id="CHEBI:16235"/>
        <dbReference type="ChEBI" id="CHEBI:16750"/>
        <dbReference type="ChEBI" id="CHEBI:43474"/>
        <dbReference type="ChEBI" id="CHEBI:57720"/>
        <dbReference type="EC" id="2.4.2.1"/>
    </reaction>
</comment>
<dbReference type="GO" id="GO:0004850">
    <property type="term" value="F:uridine phosphorylase activity"/>
    <property type="evidence" value="ECO:0007669"/>
    <property type="project" value="RHEA"/>
</dbReference>
<dbReference type="FunFam" id="2.60.120.10:FF:000016">
    <property type="entry name" value="Pyrimidine/purine nucleoside phosphorylase"/>
    <property type="match status" value="1"/>
</dbReference>
<dbReference type="EC" id="2.4.2.1" evidence="3"/>
<evidence type="ECO:0000256" key="3">
    <source>
        <dbReference type="HAMAP-Rule" id="MF_01537"/>
    </source>
</evidence>
<dbReference type="AlphaFoldDB" id="A0A3G3K1M8"/>
<dbReference type="InterPro" id="IPR011051">
    <property type="entry name" value="RmlC_Cupin_sf"/>
</dbReference>
<keyword evidence="2 3" id="KW-0808">Transferase</keyword>
<comment type="catalytic activity">
    <reaction evidence="3">
        <text>inosine + phosphate = alpha-D-ribose 1-phosphate + hypoxanthine</text>
        <dbReference type="Rhea" id="RHEA:27646"/>
        <dbReference type="ChEBI" id="CHEBI:17368"/>
        <dbReference type="ChEBI" id="CHEBI:17596"/>
        <dbReference type="ChEBI" id="CHEBI:43474"/>
        <dbReference type="ChEBI" id="CHEBI:57720"/>
        <dbReference type="EC" id="2.4.2.1"/>
    </reaction>
</comment>
<dbReference type="Gene3D" id="2.60.120.10">
    <property type="entry name" value="Jelly Rolls"/>
    <property type="match status" value="1"/>
</dbReference>
<dbReference type="InterPro" id="IPR014710">
    <property type="entry name" value="RmlC-like_jellyroll"/>
</dbReference>
<dbReference type="EMBL" id="CP033433">
    <property type="protein sequence ID" value="AYQ73669.1"/>
    <property type="molecule type" value="Genomic_DNA"/>
</dbReference>
<dbReference type="PANTHER" id="PTHR36540">
    <property type="entry name" value="PYRIMIDINE/PURINE NUCLEOSIDE PHOSPHORYLASE"/>
    <property type="match status" value="1"/>
</dbReference>
<dbReference type="PANTHER" id="PTHR36540:SF1">
    <property type="entry name" value="PYRIMIDINE_PURINE NUCLEOSIDE PHOSPHORYLASE"/>
    <property type="match status" value="1"/>
</dbReference>
<accession>A0A3G3K1M8</accession>
<comment type="catalytic activity">
    <reaction evidence="3">
        <text>adenosine + phosphate = alpha-D-ribose 1-phosphate + adenine</text>
        <dbReference type="Rhea" id="RHEA:27642"/>
        <dbReference type="ChEBI" id="CHEBI:16335"/>
        <dbReference type="ChEBI" id="CHEBI:16708"/>
        <dbReference type="ChEBI" id="CHEBI:43474"/>
        <dbReference type="ChEBI" id="CHEBI:57720"/>
        <dbReference type="EC" id="2.4.2.1"/>
    </reaction>
</comment>
<comment type="function">
    <text evidence="3">Catalyzes the phosphorolysis of diverse nucleosides, yielding D-ribose 1-phosphate and the respective free bases. Can use uridine, adenosine, guanosine, cytidine, thymidine, inosine and xanthosine as substrates. Also catalyzes the reverse reactions.</text>
</comment>
<organism evidence="4 5">
    <name type="scientific">Cohnella candidum</name>
    <dbReference type="NCBI Taxonomy" id="2674991"/>
    <lineage>
        <taxon>Bacteria</taxon>
        <taxon>Bacillati</taxon>
        <taxon>Bacillota</taxon>
        <taxon>Bacilli</taxon>
        <taxon>Bacillales</taxon>
        <taxon>Paenibacillaceae</taxon>
        <taxon>Cohnella</taxon>
    </lineage>
</organism>
<evidence type="ECO:0000256" key="1">
    <source>
        <dbReference type="ARBA" id="ARBA00022676"/>
    </source>
</evidence>
<comment type="catalytic activity">
    <reaction evidence="3">
        <text>cytidine + phosphate = cytosine + alpha-D-ribose 1-phosphate</text>
        <dbReference type="Rhea" id="RHEA:52540"/>
        <dbReference type="ChEBI" id="CHEBI:16040"/>
        <dbReference type="ChEBI" id="CHEBI:17562"/>
        <dbReference type="ChEBI" id="CHEBI:43474"/>
        <dbReference type="ChEBI" id="CHEBI:57720"/>
        <dbReference type="EC" id="2.4.2.2"/>
    </reaction>
</comment>
<reference evidence="4 5" key="1">
    <citation type="submission" date="2018-10" db="EMBL/GenBank/DDBJ databases">
        <title>Genome Sequence of Cohnella sp.</title>
        <authorList>
            <person name="Srinivasan S."/>
            <person name="Kim M.K."/>
        </authorList>
    </citation>
    <scope>NUCLEOTIDE SEQUENCE [LARGE SCALE GENOMIC DNA]</scope>
    <source>
        <strain evidence="4 5">18JY8-7</strain>
    </source>
</reference>
<evidence type="ECO:0000313" key="5">
    <source>
        <dbReference type="Proteomes" id="UP000269097"/>
    </source>
</evidence>
<comment type="catalytic activity">
    <reaction evidence="3">
        <text>xanthosine + phosphate = alpha-D-ribose 1-phosphate + xanthine</text>
        <dbReference type="Rhea" id="RHEA:27638"/>
        <dbReference type="ChEBI" id="CHEBI:17712"/>
        <dbReference type="ChEBI" id="CHEBI:18107"/>
        <dbReference type="ChEBI" id="CHEBI:43474"/>
        <dbReference type="ChEBI" id="CHEBI:57720"/>
        <dbReference type="EC" id="2.4.2.1"/>
    </reaction>
</comment>
<evidence type="ECO:0000313" key="4">
    <source>
        <dbReference type="EMBL" id="AYQ73669.1"/>
    </source>
</evidence>
<dbReference type="GO" id="GO:0047975">
    <property type="term" value="F:guanosine phosphorylase activity"/>
    <property type="evidence" value="ECO:0007669"/>
    <property type="project" value="RHEA"/>
</dbReference>
<dbReference type="GO" id="GO:0009032">
    <property type="term" value="F:thymidine phosphorylase activity"/>
    <property type="evidence" value="ECO:0007669"/>
    <property type="project" value="RHEA"/>
</dbReference>
<protein>
    <recommendedName>
        <fullName evidence="3">Pyrimidine/purine nucleoside phosphorylase</fullName>
        <ecNumber evidence="3">2.4.2.1</ecNumber>
        <ecNumber evidence="3">2.4.2.2</ecNumber>
    </recommendedName>
    <alternativeName>
        <fullName evidence="3">Adenosine phosphorylase</fullName>
    </alternativeName>
    <alternativeName>
        <fullName evidence="3">Cytidine phosphorylase</fullName>
    </alternativeName>
    <alternativeName>
        <fullName evidence="3">Guanosine phosphorylase</fullName>
    </alternativeName>
    <alternativeName>
        <fullName evidence="3">Inosine phosphorylase</fullName>
    </alternativeName>
    <alternativeName>
        <fullName evidence="3">Thymidine phosphorylase</fullName>
    </alternativeName>
    <alternativeName>
        <fullName evidence="3">Uridine phosphorylase</fullName>
    </alternativeName>
    <alternativeName>
        <fullName evidence="3">Xanthosine phosphorylase</fullName>
    </alternativeName>
</protein>